<dbReference type="AlphaFoldDB" id="A0A2G9RP72"/>
<dbReference type="Proteomes" id="UP000228934">
    <property type="component" value="Unassembled WGS sequence"/>
</dbReference>
<reference evidence="2" key="1">
    <citation type="journal article" date="2017" name="Nat. Commun.">
        <title>The North American bullfrog draft genome provides insight into hormonal regulation of long noncoding RNA.</title>
        <authorList>
            <person name="Hammond S.A."/>
            <person name="Warren R.L."/>
            <person name="Vandervalk B.P."/>
            <person name="Kucuk E."/>
            <person name="Khan H."/>
            <person name="Gibb E.A."/>
            <person name="Pandoh P."/>
            <person name="Kirk H."/>
            <person name="Zhao Y."/>
            <person name="Jones M."/>
            <person name="Mungall A.J."/>
            <person name="Coope R."/>
            <person name="Pleasance S."/>
            <person name="Moore R.A."/>
            <person name="Holt R.A."/>
            <person name="Round J.M."/>
            <person name="Ohora S."/>
            <person name="Walle B.V."/>
            <person name="Veldhoen N."/>
            <person name="Helbing C.C."/>
            <person name="Birol I."/>
        </authorList>
    </citation>
    <scope>NUCLEOTIDE SEQUENCE [LARGE SCALE GENOMIC DNA]</scope>
</reference>
<proteinExistence type="predicted"/>
<name>A0A2G9RP72_AQUCT</name>
<keyword evidence="2" id="KW-1185">Reference proteome</keyword>
<evidence type="ECO:0000313" key="2">
    <source>
        <dbReference type="Proteomes" id="UP000228934"/>
    </source>
</evidence>
<sequence length="104" mass="11863">MGSLLYDFVSSIDSIPCWLKTGTAAIFDFQSQCMLILYNVVIKIDVCSYKFNFNLQNVTAGVITHATNCHSVLSLCPLTFFLISNFYSFFPHNNKKEYQTKDII</sequence>
<dbReference type="EMBL" id="KV937390">
    <property type="protein sequence ID" value="PIO29051.1"/>
    <property type="molecule type" value="Genomic_DNA"/>
</dbReference>
<accession>A0A2G9RP72</accession>
<dbReference type="OrthoDB" id="416222at2759"/>
<organism evidence="1 2">
    <name type="scientific">Aquarana catesbeiana</name>
    <name type="common">American bullfrog</name>
    <name type="synonym">Rana catesbeiana</name>
    <dbReference type="NCBI Taxonomy" id="8400"/>
    <lineage>
        <taxon>Eukaryota</taxon>
        <taxon>Metazoa</taxon>
        <taxon>Chordata</taxon>
        <taxon>Craniata</taxon>
        <taxon>Vertebrata</taxon>
        <taxon>Euteleostomi</taxon>
        <taxon>Amphibia</taxon>
        <taxon>Batrachia</taxon>
        <taxon>Anura</taxon>
        <taxon>Neobatrachia</taxon>
        <taxon>Ranoidea</taxon>
        <taxon>Ranidae</taxon>
        <taxon>Aquarana</taxon>
    </lineage>
</organism>
<protein>
    <submittedName>
        <fullName evidence="1">Uncharacterized protein</fullName>
    </submittedName>
</protein>
<gene>
    <name evidence="1" type="ORF">AB205_0138520</name>
</gene>
<evidence type="ECO:0000313" key="1">
    <source>
        <dbReference type="EMBL" id="PIO29051.1"/>
    </source>
</evidence>